<reference evidence="8 9" key="1">
    <citation type="submission" date="2016-02" db="EMBL/GenBank/DDBJ databases">
        <title>Genome analysis of coral dinoflagellate symbionts highlights evolutionary adaptations to a symbiotic lifestyle.</title>
        <authorList>
            <person name="Aranda M."/>
            <person name="Li Y."/>
            <person name="Liew Y.J."/>
            <person name="Baumgarten S."/>
            <person name="Simakov O."/>
            <person name="Wilson M."/>
            <person name="Piel J."/>
            <person name="Ashoor H."/>
            <person name="Bougouffa S."/>
            <person name="Bajic V.B."/>
            <person name="Ryu T."/>
            <person name="Ravasi T."/>
            <person name="Bayer T."/>
            <person name="Micklem G."/>
            <person name="Kim H."/>
            <person name="Bhak J."/>
            <person name="Lajeunesse T.C."/>
            <person name="Voolstra C.R."/>
        </authorList>
    </citation>
    <scope>NUCLEOTIDE SEQUENCE [LARGE SCALE GENOMIC DNA]</scope>
    <source>
        <strain evidence="8 9">CCMP2467</strain>
    </source>
</reference>
<dbReference type="Gene3D" id="1.20.120.350">
    <property type="entry name" value="Voltage-gated potassium channels. Chain C"/>
    <property type="match status" value="1"/>
</dbReference>
<feature type="transmembrane region" description="Helical" evidence="6">
    <location>
        <begin position="42"/>
        <end position="60"/>
    </location>
</feature>
<evidence type="ECO:0000313" key="8">
    <source>
        <dbReference type="EMBL" id="OLQ11076.1"/>
    </source>
</evidence>
<dbReference type="Proteomes" id="UP000186817">
    <property type="component" value="Unassembled WGS sequence"/>
</dbReference>
<accession>A0A1Q9EUG2</accession>
<comment type="subcellular location">
    <subcellularLocation>
        <location evidence="1">Membrane</location>
        <topology evidence="1">Multi-pass membrane protein</topology>
    </subcellularLocation>
</comment>
<comment type="caution">
    <text evidence="8">The sequence shown here is derived from an EMBL/GenBank/DDBJ whole genome shotgun (WGS) entry which is preliminary data.</text>
</comment>
<keyword evidence="3 6" id="KW-1133">Transmembrane helix</keyword>
<organism evidence="8 9">
    <name type="scientific">Symbiodinium microadriaticum</name>
    <name type="common">Dinoflagellate</name>
    <name type="synonym">Zooxanthella microadriatica</name>
    <dbReference type="NCBI Taxonomy" id="2951"/>
    <lineage>
        <taxon>Eukaryota</taxon>
        <taxon>Sar</taxon>
        <taxon>Alveolata</taxon>
        <taxon>Dinophyceae</taxon>
        <taxon>Suessiales</taxon>
        <taxon>Symbiodiniaceae</taxon>
        <taxon>Symbiodinium</taxon>
    </lineage>
</organism>
<dbReference type="InterPro" id="IPR027359">
    <property type="entry name" value="Volt_channel_dom_sf"/>
</dbReference>
<dbReference type="Gene3D" id="1.10.287.70">
    <property type="match status" value="1"/>
</dbReference>
<feature type="transmembrane region" description="Helical" evidence="6">
    <location>
        <begin position="698"/>
        <end position="724"/>
    </location>
</feature>
<keyword evidence="5" id="KW-0175">Coiled coil</keyword>
<name>A0A1Q9EUG2_SYMMI</name>
<keyword evidence="9" id="KW-1185">Reference proteome</keyword>
<keyword evidence="4 6" id="KW-0472">Membrane</keyword>
<evidence type="ECO:0000256" key="3">
    <source>
        <dbReference type="ARBA" id="ARBA00022989"/>
    </source>
</evidence>
<dbReference type="AlphaFoldDB" id="A0A1Q9EUG2"/>
<dbReference type="SUPFAM" id="SSF81324">
    <property type="entry name" value="Voltage-gated potassium channels"/>
    <property type="match status" value="1"/>
</dbReference>
<evidence type="ECO:0000256" key="4">
    <source>
        <dbReference type="ARBA" id="ARBA00023136"/>
    </source>
</evidence>
<dbReference type="OrthoDB" id="422639at2759"/>
<feature type="transmembrane region" description="Helical" evidence="6">
    <location>
        <begin position="16"/>
        <end position="36"/>
    </location>
</feature>
<dbReference type="EMBL" id="LSRX01000066">
    <property type="protein sequence ID" value="OLQ11076.1"/>
    <property type="molecule type" value="Genomic_DNA"/>
</dbReference>
<evidence type="ECO:0000256" key="5">
    <source>
        <dbReference type="SAM" id="Coils"/>
    </source>
</evidence>
<feature type="domain" description="Ion transport" evidence="7">
    <location>
        <begin position="469"/>
        <end position="726"/>
    </location>
</feature>
<protein>
    <recommendedName>
        <fullName evidence="7">Ion transport domain-containing protein</fullName>
    </recommendedName>
</protein>
<proteinExistence type="predicted"/>
<evidence type="ECO:0000259" key="7">
    <source>
        <dbReference type="Pfam" id="PF00520"/>
    </source>
</evidence>
<dbReference type="GO" id="GO:0016020">
    <property type="term" value="C:membrane"/>
    <property type="evidence" value="ECO:0007669"/>
    <property type="project" value="UniProtKB-SubCell"/>
</dbReference>
<feature type="coiled-coil region" evidence="5">
    <location>
        <begin position="100"/>
        <end position="131"/>
    </location>
</feature>
<evidence type="ECO:0000256" key="1">
    <source>
        <dbReference type="ARBA" id="ARBA00004141"/>
    </source>
</evidence>
<dbReference type="InterPro" id="IPR005821">
    <property type="entry name" value="Ion_trans_dom"/>
</dbReference>
<evidence type="ECO:0000256" key="2">
    <source>
        <dbReference type="ARBA" id="ARBA00022692"/>
    </source>
</evidence>
<sequence>MDAFSSAEAKRFRQRMIFHCATTVGFTCAVYLMGVLRAVLEPFFWALFLVTALVPLARFFECILLQVGQLFCGRFSHTSKMSRPPSSLRSGGGDRFQNLLVQLQEEYEREVRRLKADNERLLDEVRRLGGNSASQELRQVALPHAEAPKVMLENLGKSEDLGSSDPAESIFVEVTLHGLKGLPQELVSNAVAQLSGGEGLSCQAVARVGAEQARSEWLPLQREMWKANPNSVGSGEVTWEGIWESTGVLNLCIPSNTQTITVELWLPGQKQAMATANVRMGASRQAWKFDSGGFLEAEANGGAKRKGNRMSPRMASLESGDRLKFITPQASTISKLRKLFRVRDEAAKVVMARDLANALKTTMHRHKHLQVPLEQTQLEEVMHKLKDVHSEAFDTEPVKPGSHGPSIMPWKGFLNCLLLEKLPDYATDQLALRLFIIQKCLLGDDCPTNMTSQVLMQAYDQVRKPVTHWERTVLIVTAVSTMLIACSFIATGVSLDYSPNWSGWFYVDTGFAVMFTFEAMARPEKVWNIFDLLLSSGAAAEIVYQVAIRGASTPSRIALTIRVLRLARVSFYMRLINTPLLTELSNIVQGFIIAVPSLFWVMLTLLVIVYVSALGMRAAVETLAEGSAASLEVCGHPDTLDPFAATPAGCPSISEMYGRQYCGSVLTCMFTIFRCMIGDCTSTGGRSLPAVWSDGYGWAFYVFYSFCMVCTIFGMFNIITGIFVEATMNGLKDQETHRKYAQAYESNYMTEQLAKLVLCVSDKVRKSRQGGETFGGMLRRSLSSGSFRSDDSPTSEDLEQELYITEEEFIQAIRTSDVRMILDDLDVAVEPRPGVFEAFETQDDGTVSMSELVAGLMSFRGELQKVDVLTTKKVVGDVRKQLSEMQSAHQLFMTQMPQMMEQLEDKLHTASTQSLRSSADPRRLVVAVPRRRDKKW</sequence>
<keyword evidence="2 6" id="KW-0812">Transmembrane</keyword>
<dbReference type="Pfam" id="PF00520">
    <property type="entry name" value="Ion_trans"/>
    <property type="match status" value="1"/>
</dbReference>
<feature type="transmembrane region" description="Helical" evidence="6">
    <location>
        <begin position="587"/>
        <end position="613"/>
    </location>
</feature>
<evidence type="ECO:0000256" key="6">
    <source>
        <dbReference type="SAM" id="Phobius"/>
    </source>
</evidence>
<dbReference type="GO" id="GO:0005216">
    <property type="term" value="F:monoatomic ion channel activity"/>
    <property type="evidence" value="ECO:0007669"/>
    <property type="project" value="InterPro"/>
</dbReference>
<gene>
    <name evidence="8" type="ORF">AK812_SmicGene5152</name>
</gene>
<evidence type="ECO:0000313" key="9">
    <source>
        <dbReference type="Proteomes" id="UP000186817"/>
    </source>
</evidence>
<feature type="transmembrane region" description="Helical" evidence="6">
    <location>
        <begin position="473"/>
        <end position="495"/>
    </location>
</feature>